<feature type="transmembrane region" description="Helical" evidence="2">
    <location>
        <begin position="73"/>
        <end position="93"/>
    </location>
</feature>
<keyword evidence="2" id="KW-0812">Transmembrane</keyword>
<reference evidence="4 5" key="1">
    <citation type="submission" date="2019-07" db="EMBL/GenBank/DDBJ databases">
        <title>Whole genome shotgun sequence of Pseudonocardia sulfidoxydans NBRC 16205.</title>
        <authorList>
            <person name="Hosoyama A."/>
            <person name="Uohara A."/>
            <person name="Ohji S."/>
            <person name="Ichikawa N."/>
        </authorList>
    </citation>
    <scope>NUCLEOTIDE SEQUENCE [LARGE SCALE GENOMIC DNA]</scope>
    <source>
        <strain evidence="4 5">NBRC 16205</strain>
    </source>
</reference>
<evidence type="ECO:0000256" key="2">
    <source>
        <dbReference type="SAM" id="Phobius"/>
    </source>
</evidence>
<keyword evidence="5" id="KW-1185">Reference proteome</keyword>
<sequence length="148" mass="15511">MSTTNPDPPSPAGARPLPEPTRRPWATGLALFAGVVMLVTGVLAALAGIAALLDDDVYVGVQGYVYAFDLTGWGWIHLILGVLVAAAGAGVLAGQLWARGIGILLASLSLIANFLFLPYSPWWSILIIALDVAVIWALSVYRTEGARG</sequence>
<accession>A0A511D8F8</accession>
<feature type="region of interest" description="Disordered" evidence="1">
    <location>
        <begin position="1"/>
        <end position="21"/>
    </location>
</feature>
<dbReference type="EMBL" id="BJVJ01000001">
    <property type="protein sequence ID" value="GEL21081.1"/>
    <property type="molecule type" value="Genomic_DNA"/>
</dbReference>
<name>A0A511D8F8_9PSEU</name>
<evidence type="ECO:0000313" key="4">
    <source>
        <dbReference type="EMBL" id="GEL21081.1"/>
    </source>
</evidence>
<feature type="transmembrane region" description="Helical" evidence="2">
    <location>
        <begin position="100"/>
        <end position="116"/>
    </location>
</feature>
<dbReference type="OrthoDB" id="4482242at2"/>
<evidence type="ECO:0000313" key="5">
    <source>
        <dbReference type="Proteomes" id="UP000321685"/>
    </source>
</evidence>
<feature type="domain" description="DUF7144" evidence="3">
    <location>
        <begin position="30"/>
        <end position="142"/>
    </location>
</feature>
<dbReference type="Proteomes" id="UP000321685">
    <property type="component" value="Unassembled WGS sequence"/>
</dbReference>
<dbReference type="Pfam" id="PF23636">
    <property type="entry name" value="DUF7144"/>
    <property type="match status" value="1"/>
</dbReference>
<keyword evidence="2" id="KW-0472">Membrane</keyword>
<feature type="compositionally biased region" description="Pro residues" evidence="1">
    <location>
        <begin position="1"/>
        <end position="11"/>
    </location>
</feature>
<evidence type="ECO:0000259" key="3">
    <source>
        <dbReference type="Pfam" id="PF23636"/>
    </source>
</evidence>
<proteinExistence type="predicted"/>
<feature type="transmembrane region" description="Helical" evidence="2">
    <location>
        <begin position="122"/>
        <end position="141"/>
    </location>
</feature>
<evidence type="ECO:0000256" key="1">
    <source>
        <dbReference type="SAM" id="MobiDB-lite"/>
    </source>
</evidence>
<dbReference type="RefSeq" id="WP_147101305.1">
    <property type="nucleotide sequence ID" value="NZ_BJVJ01000001.1"/>
</dbReference>
<organism evidence="4 5">
    <name type="scientific">Pseudonocardia sulfidoxydans NBRC 16205</name>
    <dbReference type="NCBI Taxonomy" id="1223511"/>
    <lineage>
        <taxon>Bacteria</taxon>
        <taxon>Bacillati</taxon>
        <taxon>Actinomycetota</taxon>
        <taxon>Actinomycetes</taxon>
        <taxon>Pseudonocardiales</taxon>
        <taxon>Pseudonocardiaceae</taxon>
        <taxon>Pseudonocardia</taxon>
    </lineage>
</organism>
<comment type="caution">
    <text evidence="4">The sequence shown here is derived from an EMBL/GenBank/DDBJ whole genome shotgun (WGS) entry which is preliminary data.</text>
</comment>
<gene>
    <name evidence="4" type="ORF">PSU4_00350</name>
</gene>
<dbReference type="InterPro" id="IPR055568">
    <property type="entry name" value="DUF7144"/>
</dbReference>
<dbReference type="AlphaFoldDB" id="A0A511D8F8"/>
<keyword evidence="2" id="KW-1133">Transmembrane helix</keyword>
<feature type="transmembrane region" description="Helical" evidence="2">
    <location>
        <begin position="29"/>
        <end position="53"/>
    </location>
</feature>
<protein>
    <recommendedName>
        <fullName evidence="3">DUF7144 domain-containing protein</fullName>
    </recommendedName>
</protein>